<proteinExistence type="predicted"/>
<evidence type="ECO:0000256" key="3">
    <source>
        <dbReference type="ARBA" id="ARBA00012438"/>
    </source>
</evidence>
<dbReference type="CDD" id="cd00082">
    <property type="entry name" value="HisKA"/>
    <property type="match status" value="1"/>
</dbReference>
<name>A0A147HUM5_9SPHN</name>
<dbReference type="PANTHER" id="PTHR45436:SF8">
    <property type="entry name" value="HISTIDINE KINASE"/>
    <property type="match status" value="1"/>
</dbReference>
<evidence type="ECO:0000259" key="13">
    <source>
        <dbReference type="PROSITE" id="PS50885"/>
    </source>
</evidence>
<keyword evidence="6 11" id="KW-0812">Transmembrane</keyword>
<dbReference type="Gene3D" id="1.10.287.130">
    <property type="match status" value="1"/>
</dbReference>
<keyword evidence="10 11" id="KW-0472">Membrane</keyword>
<sequence length="459" mass="49418">MCSMRGETRLRLREIVGISTFRLSIALGGVFVTGLIVMLGVVYIVLARDMTARSDHILHAAARRLVTVPAEDLPDRIRAELNRDQSGFNYLALVAQDGSVVIGNLHDGRTPPVSRVTDVEATSEHGPLRLLAIRTRRGETLVVGRDITLLRDLRHTLFETLVVSGLLTLLCIAAVAIPFGRAPLRRVRALQSASREIATGNFAVRMPIAGRHDELDQFAATMNATVEEIGRVVAQVKGVTDAIAHDLRTPLTRVRTTLHGLRRGAGDPQAVTAGLDRAAADLDLVLERFAALLRISELEASQRRAGFQTVDLALLAQRVCDLYEPLAEDRDIALMAISQPLRIEGDEKLLFEALSNLVDNAIKFTPPGGMVEVAVFEDGGAPAIEVRDNGPGIAPDQREAVLRRFHRGADAQGRPGSGLGLSVVVAILHLHGFTLRLGDAGPGLAARIVMARASGQSGQ</sequence>
<dbReference type="SMART" id="SM00304">
    <property type="entry name" value="HAMP"/>
    <property type="match status" value="1"/>
</dbReference>
<evidence type="ECO:0000256" key="6">
    <source>
        <dbReference type="ARBA" id="ARBA00022692"/>
    </source>
</evidence>
<dbReference type="PROSITE" id="PS50109">
    <property type="entry name" value="HIS_KIN"/>
    <property type="match status" value="1"/>
</dbReference>
<dbReference type="InterPro" id="IPR003660">
    <property type="entry name" value="HAMP_dom"/>
</dbReference>
<dbReference type="SUPFAM" id="SSF47384">
    <property type="entry name" value="Homodimeric domain of signal transducing histidine kinase"/>
    <property type="match status" value="1"/>
</dbReference>
<accession>A0A147HUM5</accession>
<dbReference type="PROSITE" id="PS50885">
    <property type="entry name" value="HAMP"/>
    <property type="match status" value="1"/>
</dbReference>
<evidence type="ECO:0000256" key="10">
    <source>
        <dbReference type="ARBA" id="ARBA00023136"/>
    </source>
</evidence>
<feature type="domain" description="HAMP" evidence="13">
    <location>
        <begin position="184"/>
        <end position="234"/>
    </location>
</feature>
<dbReference type="InterPro" id="IPR003661">
    <property type="entry name" value="HisK_dim/P_dom"/>
</dbReference>
<comment type="catalytic activity">
    <reaction evidence="1">
        <text>ATP + protein L-histidine = ADP + protein N-phospho-L-histidine.</text>
        <dbReference type="EC" id="2.7.13.3"/>
    </reaction>
</comment>
<dbReference type="InterPro" id="IPR036097">
    <property type="entry name" value="HisK_dim/P_sf"/>
</dbReference>
<evidence type="ECO:0000256" key="1">
    <source>
        <dbReference type="ARBA" id="ARBA00000085"/>
    </source>
</evidence>
<dbReference type="STRING" id="33051.SB4_01555"/>
<keyword evidence="4" id="KW-0597">Phosphoprotein</keyword>
<evidence type="ECO:0000256" key="9">
    <source>
        <dbReference type="ARBA" id="ARBA00023012"/>
    </source>
</evidence>
<dbReference type="Pfam" id="PF02518">
    <property type="entry name" value="HATPase_c"/>
    <property type="match status" value="1"/>
</dbReference>
<dbReference type="PATRIC" id="fig|33051.3.peg.4077"/>
<dbReference type="AlphaFoldDB" id="A0A147HUM5"/>
<organism evidence="14 15">
    <name type="scientific">Sphingomonas sanguinis</name>
    <dbReference type="NCBI Taxonomy" id="33051"/>
    <lineage>
        <taxon>Bacteria</taxon>
        <taxon>Pseudomonadati</taxon>
        <taxon>Pseudomonadota</taxon>
        <taxon>Alphaproteobacteria</taxon>
        <taxon>Sphingomonadales</taxon>
        <taxon>Sphingomonadaceae</taxon>
        <taxon>Sphingomonas</taxon>
    </lineage>
</organism>
<dbReference type="GO" id="GO:0000155">
    <property type="term" value="F:phosphorelay sensor kinase activity"/>
    <property type="evidence" value="ECO:0007669"/>
    <property type="project" value="InterPro"/>
</dbReference>
<dbReference type="Pfam" id="PF00672">
    <property type="entry name" value="HAMP"/>
    <property type="match status" value="1"/>
</dbReference>
<keyword evidence="9" id="KW-0902">Two-component regulatory system</keyword>
<keyword evidence="7 14" id="KW-0418">Kinase</keyword>
<dbReference type="Proteomes" id="UP000072867">
    <property type="component" value="Unassembled WGS sequence"/>
</dbReference>
<evidence type="ECO:0000256" key="8">
    <source>
        <dbReference type="ARBA" id="ARBA00022989"/>
    </source>
</evidence>
<comment type="subcellular location">
    <subcellularLocation>
        <location evidence="2">Membrane</location>
    </subcellularLocation>
</comment>
<dbReference type="InterPro" id="IPR050428">
    <property type="entry name" value="TCS_sensor_his_kinase"/>
</dbReference>
<keyword evidence="5" id="KW-0808">Transferase</keyword>
<dbReference type="InterPro" id="IPR005467">
    <property type="entry name" value="His_kinase_dom"/>
</dbReference>
<dbReference type="PRINTS" id="PR00344">
    <property type="entry name" value="BCTRLSENSOR"/>
</dbReference>
<comment type="caution">
    <text evidence="14">The sequence shown here is derived from an EMBL/GenBank/DDBJ whole genome shotgun (WGS) entry which is preliminary data.</text>
</comment>
<feature type="transmembrane region" description="Helical" evidence="11">
    <location>
        <begin position="21"/>
        <end position="46"/>
    </location>
</feature>
<evidence type="ECO:0000256" key="11">
    <source>
        <dbReference type="SAM" id="Phobius"/>
    </source>
</evidence>
<evidence type="ECO:0000256" key="2">
    <source>
        <dbReference type="ARBA" id="ARBA00004370"/>
    </source>
</evidence>
<dbReference type="SMART" id="SM00387">
    <property type="entry name" value="HATPase_c"/>
    <property type="match status" value="1"/>
</dbReference>
<evidence type="ECO:0000313" key="14">
    <source>
        <dbReference type="EMBL" id="KTT68562.1"/>
    </source>
</evidence>
<feature type="domain" description="Histidine kinase" evidence="12">
    <location>
        <begin position="242"/>
        <end position="459"/>
    </location>
</feature>
<evidence type="ECO:0000256" key="7">
    <source>
        <dbReference type="ARBA" id="ARBA00022777"/>
    </source>
</evidence>
<dbReference type="GO" id="GO:0005886">
    <property type="term" value="C:plasma membrane"/>
    <property type="evidence" value="ECO:0007669"/>
    <property type="project" value="TreeGrafter"/>
</dbReference>
<dbReference type="EC" id="2.7.13.3" evidence="3"/>
<evidence type="ECO:0000259" key="12">
    <source>
        <dbReference type="PROSITE" id="PS50109"/>
    </source>
</evidence>
<dbReference type="EMBL" id="LDTD01000098">
    <property type="protein sequence ID" value="KTT68562.1"/>
    <property type="molecule type" value="Genomic_DNA"/>
</dbReference>
<dbReference type="SMART" id="SM00388">
    <property type="entry name" value="HisKA"/>
    <property type="match status" value="1"/>
</dbReference>
<evidence type="ECO:0000313" key="15">
    <source>
        <dbReference type="Proteomes" id="UP000072867"/>
    </source>
</evidence>
<evidence type="ECO:0000256" key="4">
    <source>
        <dbReference type="ARBA" id="ARBA00022553"/>
    </source>
</evidence>
<dbReference type="CDD" id="cd06225">
    <property type="entry name" value="HAMP"/>
    <property type="match status" value="1"/>
</dbReference>
<dbReference type="InterPro" id="IPR036890">
    <property type="entry name" value="HATPase_C_sf"/>
</dbReference>
<dbReference type="SUPFAM" id="SSF158472">
    <property type="entry name" value="HAMP domain-like"/>
    <property type="match status" value="1"/>
</dbReference>
<gene>
    <name evidence="14" type="ORF">NS319_13420</name>
</gene>
<reference evidence="14 15" key="1">
    <citation type="journal article" date="2016" name="Front. Microbiol.">
        <title>Genomic Resource of Rice Seed Associated Bacteria.</title>
        <authorList>
            <person name="Midha S."/>
            <person name="Bansal K."/>
            <person name="Sharma S."/>
            <person name="Kumar N."/>
            <person name="Patil P.P."/>
            <person name="Chaudhry V."/>
            <person name="Patil P.B."/>
        </authorList>
    </citation>
    <scope>NUCLEOTIDE SEQUENCE [LARGE SCALE GENOMIC DNA]</scope>
    <source>
        <strain evidence="14 15">NS319</strain>
    </source>
</reference>
<dbReference type="InterPro" id="IPR003594">
    <property type="entry name" value="HATPase_dom"/>
</dbReference>
<dbReference type="InterPro" id="IPR004358">
    <property type="entry name" value="Sig_transdc_His_kin-like_C"/>
</dbReference>
<feature type="transmembrane region" description="Helical" evidence="11">
    <location>
        <begin position="161"/>
        <end position="180"/>
    </location>
</feature>
<keyword evidence="8 11" id="KW-1133">Transmembrane helix</keyword>
<dbReference type="Gene3D" id="6.10.340.10">
    <property type="match status" value="1"/>
</dbReference>
<dbReference type="PANTHER" id="PTHR45436">
    <property type="entry name" value="SENSOR HISTIDINE KINASE YKOH"/>
    <property type="match status" value="1"/>
</dbReference>
<protein>
    <recommendedName>
        <fullName evidence="3">histidine kinase</fullName>
        <ecNumber evidence="3">2.7.13.3</ecNumber>
    </recommendedName>
</protein>
<dbReference type="Gene3D" id="3.30.565.10">
    <property type="entry name" value="Histidine kinase-like ATPase, C-terminal domain"/>
    <property type="match status" value="1"/>
</dbReference>
<dbReference type="SUPFAM" id="SSF55874">
    <property type="entry name" value="ATPase domain of HSP90 chaperone/DNA topoisomerase II/histidine kinase"/>
    <property type="match status" value="1"/>
</dbReference>
<evidence type="ECO:0000256" key="5">
    <source>
        <dbReference type="ARBA" id="ARBA00022679"/>
    </source>
</evidence>